<dbReference type="InterPro" id="IPR008271">
    <property type="entry name" value="Ser/Thr_kinase_AS"/>
</dbReference>
<evidence type="ECO:0000256" key="2">
    <source>
        <dbReference type="ARBA" id="ARBA00022741"/>
    </source>
</evidence>
<dbReference type="Gene3D" id="3.30.200.20">
    <property type="entry name" value="Phosphorylase Kinase, domain 1"/>
    <property type="match status" value="1"/>
</dbReference>
<dbReference type="PROSITE" id="PS00108">
    <property type="entry name" value="PROTEIN_KINASE_ST"/>
    <property type="match status" value="1"/>
</dbReference>
<dbReference type="Proteomes" id="UP000694853">
    <property type="component" value="Unplaced"/>
</dbReference>
<dbReference type="GO" id="GO:0005524">
    <property type="term" value="F:ATP binding"/>
    <property type="evidence" value="ECO:0007669"/>
    <property type="project" value="UniProtKB-UniRule"/>
</dbReference>
<keyword evidence="3" id="KW-0418">Kinase</keyword>
<protein>
    <submittedName>
        <fullName evidence="9">Serine/threonine-protein kinase-like protein CCR3</fullName>
    </submittedName>
</protein>
<evidence type="ECO:0000256" key="4">
    <source>
        <dbReference type="ARBA" id="ARBA00022840"/>
    </source>
</evidence>
<dbReference type="GeneID" id="113851288"/>
<feature type="domain" description="Protein kinase" evidence="7">
    <location>
        <begin position="140"/>
        <end position="431"/>
    </location>
</feature>
<keyword evidence="8" id="KW-1185">Reference proteome</keyword>
<evidence type="ECO:0000313" key="8">
    <source>
        <dbReference type="Proteomes" id="UP000694853"/>
    </source>
</evidence>
<name>A0A8B8K3D5_ABRPR</name>
<dbReference type="CDD" id="cd14066">
    <property type="entry name" value="STKc_IRAK"/>
    <property type="match status" value="1"/>
</dbReference>
<dbReference type="PROSITE" id="PS50011">
    <property type="entry name" value="PROTEIN_KINASE_DOM"/>
    <property type="match status" value="1"/>
</dbReference>
<gene>
    <name evidence="9" type="primary">LOC113851288</name>
</gene>
<feature type="binding site" evidence="5">
    <location>
        <position position="168"/>
    </location>
    <ligand>
        <name>ATP</name>
        <dbReference type="ChEBI" id="CHEBI:30616"/>
    </ligand>
</feature>
<dbReference type="GO" id="GO:0004674">
    <property type="term" value="F:protein serine/threonine kinase activity"/>
    <property type="evidence" value="ECO:0007669"/>
    <property type="project" value="UniProtKB-KW"/>
</dbReference>
<evidence type="ECO:0000259" key="7">
    <source>
        <dbReference type="PROSITE" id="PS50011"/>
    </source>
</evidence>
<dbReference type="Gene3D" id="1.10.510.10">
    <property type="entry name" value="Transferase(Phosphotransferase) domain 1"/>
    <property type="match status" value="1"/>
</dbReference>
<dbReference type="RefSeq" id="XP_027337553.1">
    <property type="nucleotide sequence ID" value="XM_027481752.1"/>
</dbReference>
<dbReference type="PROSITE" id="PS00107">
    <property type="entry name" value="PROTEIN_KINASE_ATP"/>
    <property type="match status" value="1"/>
</dbReference>
<dbReference type="AlphaFoldDB" id="A0A8B8K3D5"/>
<dbReference type="InterPro" id="IPR000719">
    <property type="entry name" value="Prot_kinase_dom"/>
</dbReference>
<dbReference type="KEGG" id="aprc:113851288"/>
<accession>A0A8B8K3D5</accession>
<evidence type="ECO:0000256" key="6">
    <source>
        <dbReference type="RuleBase" id="RU000304"/>
    </source>
</evidence>
<evidence type="ECO:0000256" key="1">
    <source>
        <dbReference type="ARBA" id="ARBA00022679"/>
    </source>
</evidence>
<keyword evidence="2 5" id="KW-0547">Nucleotide-binding</keyword>
<dbReference type="InterPro" id="IPR011009">
    <property type="entry name" value="Kinase-like_dom_sf"/>
</dbReference>
<organism evidence="8 9">
    <name type="scientific">Abrus precatorius</name>
    <name type="common">Indian licorice</name>
    <name type="synonym">Glycine abrus</name>
    <dbReference type="NCBI Taxonomy" id="3816"/>
    <lineage>
        <taxon>Eukaryota</taxon>
        <taxon>Viridiplantae</taxon>
        <taxon>Streptophyta</taxon>
        <taxon>Embryophyta</taxon>
        <taxon>Tracheophyta</taxon>
        <taxon>Spermatophyta</taxon>
        <taxon>Magnoliopsida</taxon>
        <taxon>eudicotyledons</taxon>
        <taxon>Gunneridae</taxon>
        <taxon>Pentapetalae</taxon>
        <taxon>rosids</taxon>
        <taxon>fabids</taxon>
        <taxon>Fabales</taxon>
        <taxon>Fabaceae</taxon>
        <taxon>Papilionoideae</taxon>
        <taxon>50 kb inversion clade</taxon>
        <taxon>NPAAA clade</taxon>
        <taxon>indigoferoid/millettioid clade</taxon>
        <taxon>Abreae</taxon>
        <taxon>Abrus</taxon>
    </lineage>
</organism>
<dbReference type="PANTHER" id="PTHR46146:SF14">
    <property type="entry name" value="SERINE_THREONINE-KINASE CCR4-LIKE PROTEIN"/>
    <property type="match status" value="1"/>
</dbReference>
<keyword evidence="6" id="KW-0723">Serine/threonine-protein kinase</keyword>
<reference evidence="9" key="2">
    <citation type="submission" date="2025-08" db="UniProtKB">
        <authorList>
            <consortium name="RefSeq"/>
        </authorList>
    </citation>
    <scope>IDENTIFICATION</scope>
    <source>
        <tissue evidence="9">Young leaves</tissue>
    </source>
</reference>
<dbReference type="PANTHER" id="PTHR46146">
    <property type="entry name" value="SERINE/THREONINE-PROTEIN KINASE-LIKE PROTEIN CCR4"/>
    <property type="match status" value="1"/>
</dbReference>
<reference evidence="8" key="1">
    <citation type="journal article" date="2019" name="Toxins">
        <title>Detection of Abrin-Like and Prepropulchellin-Like Toxin Genes and Transcripts Using Whole Genome Sequencing and Full-Length Transcript Sequencing of Abrus precatorius.</title>
        <authorList>
            <person name="Hovde B.T."/>
            <person name="Daligault H.E."/>
            <person name="Hanschen E.R."/>
            <person name="Kunde Y.A."/>
            <person name="Johnson M.B."/>
            <person name="Starkenburg S.R."/>
            <person name="Johnson S.L."/>
        </authorList>
    </citation>
    <scope>NUCLEOTIDE SEQUENCE [LARGE SCALE GENOMIC DNA]</scope>
</reference>
<proteinExistence type="inferred from homology"/>
<evidence type="ECO:0000256" key="5">
    <source>
        <dbReference type="PROSITE-ProRule" id="PRU10141"/>
    </source>
</evidence>
<dbReference type="InterPro" id="IPR017441">
    <property type="entry name" value="Protein_kinase_ATP_BS"/>
</dbReference>
<evidence type="ECO:0000256" key="3">
    <source>
        <dbReference type="ARBA" id="ARBA00022777"/>
    </source>
</evidence>
<keyword evidence="4 5" id="KW-0067">ATP-binding</keyword>
<dbReference type="SUPFAM" id="SSF56112">
    <property type="entry name" value="Protein kinase-like (PK-like)"/>
    <property type="match status" value="1"/>
</dbReference>
<comment type="similarity">
    <text evidence="6">Belongs to the protein kinase superfamily.</text>
</comment>
<dbReference type="Pfam" id="PF00069">
    <property type="entry name" value="Pkinase"/>
    <property type="match status" value="1"/>
</dbReference>
<evidence type="ECO:0000313" key="9">
    <source>
        <dbReference type="RefSeq" id="XP_027337553.1"/>
    </source>
</evidence>
<sequence length="431" mass="47174">MADFTKDESVHGFVSLVNEAIKSNGSITASSGISNRKVHSFATLVNNAFKRSGEAIEDSGTSRVRGFVSRVDSALRSIAAAMEDWGTSRVPGFASRVDNDIKSNSVTALSLQLISNALGNVIEGFRLFTLVELQAATNNFSLENTIGAGSFGLVYRGKLFDGREVAIKRGATGSKMKNFQQTFKAYECELAFLIRIHHKNLLKMVGFCEEKHERLLVFEYMKNGSLYDHLHGKNKGSSVLNSWKMRIKIALDASRGIEYLHNYAVPSIIHRDIKSSNILIDATWIARVSDFGLSLKSGDYQSVTIAGTVGYLDPDYYSQNLLTAKSDVYGFGIVLLELLTGKRAIFKHGEDGGTLLNVVDFAVPAILGGDLVKILDPKVGPPDVNEREAVELVSYTAIHCVNLEGKDRPTIVDVVLNLERAMSICDASHDI</sequence>
<keyword evidence="1" id="KW-0808">Transferase</keyword>
<dbReference type="SMART" id="SM00220">
    <property type="entry name" value="S_TKc"/>
    <property type="match status" value="1"/>
</dbReference>
<dbReference type="OrthoDB" id="61110at2759"/>